<accession>A0A6C0CGN1</accession>
<organism evidence="3">
    <name type="scientific">viral metagenome</name>
    <dbReference type="NCBI Taxonomy" id="1070528"/>
    <lineage>
        <taxon>unclassified sequences</taxon>
        <taxon>metagenomes</taxon>
        <taxon>organismal metagenomes</taxon>
    </lineage>
</organism>
<dbReference type="EMBL" id="MN739397">
    <property type="protein sequence ID" value="QHT02725.1"/>
    <property type="molecule type" value="Genomic_DNA"/>
</dbReference>
<proteinExistence type="predicted"/>
<sequence length="3933" mass="444984">MAEDLMDALHCDKCYNHTPQHPSEVGNDGQLSSKITECNSIDDCLWTPKNNDLKGECSHKCKARLTKGECEQYQEFNKSSLSPVIYDFSGNDNECIWHPNDYSMDETHSSMEGVCRAKDSKCFETPPTELTASADTSLGEVYCGYYYGGHDKKCYNKDITNCDGDCELYTDPRMDEFNYIDNPINKGFCVSDGKIRYDLETGEELGLIKTDEECSQIKEAENCIGEIGNGCLWEPVKQYCIPKVPQPNVPKPDGSAVTNKDMYDSCKPIDGHLPGNYDLNLLEEEGINVSEYRDRDNKKFPYYTSKYLCDVCSIRDNDLDNMYKLNQGANQDELNYYMLKDYVFFDGFGEGNIRNPSDKTAVTPEQYCEKEIDDTHDVFNPCTWLNDDSNKGGKCSSKCSQHSPVDNNVVTARDLKNHKEQCISDRWFPEESFRDVEFPNLNRDSEDSEDYFNDRYCTWDGFECHNSIPCKFAQQTRCEDLGYDWYEGSALDIMENPGNIGIPLDLSSSYPILRKGDGKPVEGDMEGVCIYPNVEAPFVSHPADYIVNPEYVGEQVIMIKWREYGTGWWQDMSCMRKMSNLDALLNDETSGYLSSKNTDNYFLGENVALIPFKIEQGDKCGDIMMSINNALQSYQYFVYNGEWVMHAEDLVEAIERSYDSSIDEPTSDDPTSIDEPTSDDPTSKYIKNYGYMYYASKSLEENFVEIDDDNKRKTLNAIYDLRGSINILPVIDGKCVLQVKSFNIDSNTGSMKLEISPTIEGDTHFQFVEFIGTEIFSDDIDATILDSKLTLTVLSKYHYTGEFTNRELLPENMVQGYGTLYENKYIKDIKYENTFSSREGTIKDLTFNINNIDPLNSDTNNLDEIKKGYIDTIESEYPENDKNELNNWAAYRIYKNNNIFSQPTVEIKDELYKLKYNTQDGKTRLCSGSIETWKYINTMYQRNPTYQTVKLKNVNGLLKMMARYLDGKTNTIPSYFVPDDLYNRGETDGTIIDEYIDSYQQKEITKAVLWSITRNTPPFWGNLYYERGSLEGSEPLYLDSCGNFNIIPKDSGDENKTIYKDSFNENIRENTLIRPFADLDGSNNYIKWKNLMSYTGGNKRAIQLSRNVESTDFSLDSTDFNLYYLSIMPYIELSKKEFLLRSLNDWNRLTYRPVLGPTGTVGQDDYDEGCGTSENFGSGRTLDIPNIVVDDNGTLLKNMSIVDSYNYISNGDNFNKYFKDEYLKDHYPSDNYDDDGPVASENFDTYQQPRSYCRTYSQPGPNGPRGNQPHTIYINSNYEYNVDWYTTDINDRYHLTGKIGGDSTVEPPVDPYIKADITGGINQTGSTFIPELGVDGYYGWLFNNMGDEGCGSNTTKYMSSMRPSVMECCGLRAYPDCNIIVEGNNGLPVDHIFGVNLNNHAGTYPQPGDQTSQSYNWMTGGTGRTRSIPLNIPDNELGYPVNYNEGSTESSARGEQIIYYNNLIRLLKNDIHLLNRLPPYADSSDSDPDFLDSNNFSNPGEEQFYDNYLRSIDGREILYNNLYYPDDFTDETPDEGLRKWCMSNDASIDADLNITYDNTVYTSMNGSDKKIDPDNPENSMGILYSGWLNNYESEFDSSNKELFYSNKDTINAYRYPDICEPWRLKIGTDADHKAKYSNDIIFWDESGELLTFNSINSDDINYGDHAFNNLDKVFTGIDETSKSESGYIPYTSFASQTAPIQVKPNTLINRDDDKMNNKFYHMLYPTSIELAKPREKFIYVDITPNNDIFNVDTTKYINIYYFIDTLITNYPDLPSATPSAPGATPIRTIDKRIPSATNNIYGSIVNQYDYYDITSGATQELGKFYWLHPGLSETSTENQTIKTKQTALISEGEIKTPQRLIDNIGTNGIIVGCNNNSISNTNPSSNTSTPNDLKANQHVAYFYYVKQLTTPQGGADALLSSFTFNNEIFQYNGTHVNDMTNSGITDGSLSDNIDELNLSTTKNELFYRKDKFEDDYYGSRLPPKSSITKSIDYKLFGTGFDTDTDTTNQISLSTELTTLIDGGQYLLPIDRIPSALKYFNVGMVFDSYTSSELSSGEKIICEDLIKSKLSRCGNPYNWIDSGDTNKDKCRSCFNGDDEDTSRGLCGNFPNLISGYSTPEISSINPETPDGVTALNEDGITAIDLSKRLGVCGVLSLNQTDETKTPWDFIDVTHEPEDYGVGLPDISPYSEERNCNNLSQRDNPITLENIDFISLFHAGTNIDSPDYDTKFFKSVRNDVSDIFEAGGSDNIPYGCIRTDLSLIDNDKIKLSCNTNLSSSVERDKHVLINFIIEHTDELNTSDRTKLAIMSNEELLNKALELNIDISLINEYTRPKVYKKLRDVKIDNVCEKSGNYCEDDSDCDGSDICGRYEQWNDLQSYYYNIDNDGPLSKGFTMRKEWYMGGCGIDLNYSDSSSGESICKDKYPGLCEKNVDKCTSDNTAVREAIMLDCPETCQVQYTDFDRYKTDQIGGLSICTARGRCKWSQDKDESNLLPPCEEHTTREMGSVEKCRKYNLGPSDGGPDAGSCNLDDYSQTLASPICAEQRCTSMQGCLFTKPKTRYCRVESYVDDRIVNEEDCPGGSRWIGASTGGQCIMPYKEFYDSDLQDFEQDCSILGGTIIDGQEQSCEYIPDLPYTGEDPCTHLVDLDDLTEDEQRLYLFASKGGVYIDKITPESFDGEEKEHPDYIKIILNTTLSNANINDFENLELTGFPRDKYIYIGNNTDDNNSICSQYLLGKSKIVKIADKDGKTEIIIGGPNKAYILPRHTEDSPDETYKMGDIDIGGSNACELMGIYDIESYFTNNTNDADTRSTEQRKSDACYYNPRGACNYETSSDGSSGDCVSCALYEDEVSCFGNNDTNEYSRCGWGSIKDMCGVIGEMDECKKMHIDGCEWDPAKETCSLNKLTDDDGNPLVDKVGCVKCDDIGHRNTCNSMKNCFWDRLTVTDDGIGRCRACSNIGDPNRGTDDPNKDIINFSGLSTDPINMCDDYQLTEGQCEFRNPENRVSGLDTDLHIFSSEFGDMNSISGKILNSWKIIFDDVTGQANEKLDDNECLDDDVQCKCSPTRLYPLFPDWIIHNLIFLLIFGPFIAYFGYAWYKVLISPAVFNGIEIKDGGPNEVSTKPEMGELLETLTKGITKKFKKNIEESSKDTIENIEETLKDVTGSIKGGSNKIGTRYKLEGMKGEYNISDIFSSGPESEFTIKVGKGKYLTSKFKGFIEVLGNLFSSDDNSSKDKNFLMELFNETINPMMYTKGSKFDWFKAQFHYLTPSTNPDTTPIMSAPFRDWRNLNGIFEKAKILVYVPVLLMNPISFLKLLFVIISFPFTLLQILANNVRLSIPMRVASIFGFIKKKLALLLNIHWAVTIFVSILILVCIIAMVASLVIVTVILVKYGITCFLELTKTGVLPNKNYVDPIDGITHKDENTGTIYPAAAVWPRRLYREEWDDMIKDPISDEVVQQRESLLPDILQGSINDKDNVTDAYKIAYMELEPESLNWTQSLRNIGTYYNNFVNRLGDNFLFTFILAPYIIYKYITSVSDYFPKEGEVFQIKDVLLYTVGYAIIFGVVSVIMTRSDPAVNEYDGVEKKCYDDIPSPFSLGDGSPINYPKLCYGDSLDEGKDECPYGCYYIGDGTFNADGRVKDDNPDYGKKCKDNRSGLSLAWIFEPEPRLNIPISGIDIDDESKGKWHKDGPAGKQYACPPKSRFLGKYPYDSLCATTAKRCKAADSINNLIIDSDDFCESLYMLNNHNDTQCHSSFIDGDEMTQSDYLSKSDELARGPITENGIEPAVRCELHTPYTSGEGYSTDKFCPFPLPAGENDLLSQSSDPEDNLRSSIPLWTYLYDKITNRTTPEICTYLCENPDNCTLAENTFRDYCNNVDMYSDSSKTPEEICITPSTDGRNCRYFPENIPLQMSMQNQERYYIVNQEYGQNLFS</sequence>
<feature type="transmembrane region" description="Helical" evidence="2">
    <location>
        <begin position="3298"/>
        <end position="3320"/>
    </location>
</feature>
<evidence type="ECO:0000313" key="3">
    <source>
        <dbReference type="EMBL" id="QHT02725.1"/>
    </source>
</evidence>
<keyword evidence="2" id="KW-0472">Membrane</keyword>
<feature type="region of interest" description="Disordered" evidence="1">
    <location>
        <begin position="660"/>
        <end position="682"/>
    </location>
</feature>
<evidence type="ECO:0000256" key="2">
    <source>
        <dbReference type="SAM" id="Phobius"/>
    </source>
</evidence>
<protein>
    <submittedName>
        <fullName evidence="3">Uncharacterized protein</fullName>
    </submittedName>
</protein>
<reference evidence="3" key="1">
    <citation type="journal article" date="2020" name="Nature">
        <title>Giant virus diversity and host interactions through global metagenomics.</title>
        <authorList>
            <person name="Schulz F."/>
            <person name="Roux S."/>
            <person name="Paez-Espino D."/>
            <person name="Jungbluth S."/>
            <person name="Walsh D.A."/>
            <person name="Denef V.J."/>
            <person name="McMahon K.D."/>
            <person name="Konstantinidis K.T."/>
            <person name="Eloe-Fadrosh E.A."/>
            <person name="Kyrpides N.C."/>
            <person name="Woyke T."/>
        </authorList>
    </citation>
    <scope>NUCLEOTIDE SEQUENCE</scope>
    <source>
        <strain evidence="3">GVMAG-M-3300020595-32</strain>
    </source>
</reference>
<name>A0A6C0CGN1_9ZZZZ</name>
<feature type="transmembrane region" description="Helical" evidence="2">
    <location>
        <begin position="3552"/>
        <end position="3570"/>
    </location>
</feature>
<keyword evidence="2" id="KW-0812">Transmembrane</keyword>
<feature type="transmembrane region" description="Helical" evidence="2">
    <location>
        <begin position="3518"/>
        <end position="3540"/>
    </location>
</feature>
<keyword evidence="2" id="KW-1133">Transmembrane helix</keyword>
<evidence type="ECO:0000256" key="1">
    <source>
        <dbReference type="SAM" id="MobiDB-lite"/>
    </source>
</evidence>
<feature type="transmembrane region" description="Helical" evidence="2">
    <location>
        <begin position="3361"/>
        <end position="3390"/>
    </location>
</feature>
<feature type="transmembrane region" description="Helical" evidence="2">
    <location>
        <begin position="3074"/>
        <end position="3097"/>
    </location>
</feature>